<dbReference type="EMBL" id="JBHSNY010000009">
    <property type="protein sequence ID" value="MFC5637100.1"/>
    <property type="molecule type" value="Genomic_DNA"/>
</dbReference>
<dbReference type="Proteomes" id="UP001596154">
    <property type="component" value="Unassembled WGS sequence"/>
</dbReference>
<evidence type="ECO:0000256" key="1">
    <source>
        <dbReference type="SAM" id="MobiDB-lite"/>
    </source>
</evidence>
<proteinExistence type="predicted"/>
<gene>
    <name evidence="2" type="ORF">ACFPZJ_25500</name>
</gene>
<organism evidence="2 3">
    <name type="scientific">Streptomyces bullii</name>
    <dbReference type="NCBI Taxonomy" id="349910"/>
    <lineage>
        <taxon>Bacteria</taxon>
        <taxon>Bacillati</taxon>
        <taxon>Actinomycetota</taxon>
        <taxon>Actinomycetes</taxon>
        <taxon>Kitasatosporales</taxon>
        <taxon>Streptomycetaceae</taxon>
        <taxon>Streptomyces</taxon>
    </lineage>
</organism>
<evidence type="ECO:0000313" key="3">
    <source>
        <dbReference type="Proteomes" id="UP001596154"/>
    </source>
</evidence>
<dbReference type="RefSeq" id="WP_381025995.1">
    <property type="nucleotide sequence ID" value="NZ_JBHSNY010000009.1"/>
</dbReference>
<evidence type="ECO:0000313" key="2">
    <source>
        <dbReference type="EMBL" id="MFC5637100.1"/>
    </source>
</evidence>
<accession>A0ABW0UVU8</accession>
<keyword evidence="3" id="KW-1185">Reference proteome</keyword>
<protein>
    <submittedName>
        <fullName evidence="2">Uncharacterized protein</fullName>
    </submittedName>
</protein>
<feature type="compositionally biased region" description="Polar residues" evidence="1">
    <location>
        <begin position="10"/>
        <end position="32"/>
    </location>
</feature>
<comment type="caution">
    <text evidence="2">The sequence shown here is derived from an EMBL/GenBank/DDBJ whole genome shotgun (WGS) entry which is preliminary data.</text>
</comment>
<feature type="region of interest" description="Disordered" evidence="1">
    <location>
        <begin position="1"/>
        <end position="32"/>
    </location>
</feature>
<sequence>MVPEAPEPSLPTTATPDGRRSLTSTATTQISESLRPELLRRARAVQENHVRALLRDRG</sequence>
<reference evidence="3" key="1">
    <citation type="journal article" date="2019" name="Int. J. Syst. Evol. Microbiol.">
        <title>The Global Catalogue of Microorganisms (GCM) 10K type strain sequencing project: providing services to taxonomists for standard genome sequencing and annotation.</title>
        <authorList>
            <consortium name="The Broad Institute Genomics Platform"/>
            <consortium name="The Broad Institute Genome Sequencing Center for Infectious Disease"/>
            <person name="Wu L."/>
            <person name="Ma J."/>
        </authorList>
    </citation>
    <scope>NUCLEOTIDE SEQUENCE [LARGE SCALE GENOMIC DNA]</scope>
    <source>
        <strain evidence="3">CGMCC 4.7248</strain>
    </source>
</reference>
<name>A0ABW0UVU8_9ACTN</name>